<reference evidence="5 6" key="2">
    <citation type="submission" date="2024-07" db="EMBL/GenBank/DDBJ databases">
        <authorList>
            <person name="Akdeniz Z."/>
        </authorList>
    </citation>
    <scope>NUCLEOTIDE SEQUENCE [LARGE SCALE GENOMIC DNA]</scope>
</reference>
<dbReference type="EMBL" id="CATOUU010000042">
    <property type="protein sequence ID" value="CAI9914104.1"/>
    <property type="molecule type" value="Genomic_DNA"/>
</dbReference>
<dbReference type="PROSITE" id="PS50829">
    <property type="entry name" value="GYF"/>
    <property type="match status" value="1"/>
</dbReference>
<feature type="region of interest" description="Disordered" evidence="2">
    <location>
        <begin position="256"/>
        <end position="293"/>
    </location>
</feature>
<feature type="coiled-coil region" evidence="1">
    <location>
        <begin position="199"/>
        <end position="242"/>
    </location>
</feature>
<feature type="compositionally biased region" description="Basic and acidic residues" evidence="2">
    <location>
        <begin position="556"/>
        <end position="575"/>
    </location>
</feature>
<accession>A0AA86N714</accession>
<evidence type="ECO:0000313" key="5">
    <source>
        <dbReference type="EMBL" id="CAL6012050.1"/>
    </source>
</evidence>
<name>A0AA86N714_9EUKA</name>
<feature type="compositionally biased region" description="Low complexity" evidence="2">
    <location>
        <begin position="1"/>
        <end position="11"/>
    </location>
</feature>
<feature type="region of interest" description="Disordered" evidence="2">
    <location>
        <begin position="312"/>
        <end position="370"/>
    </location>
</feature>
<keyword evidence="1" id="KW-0175">Coiled coil</keyword>
<sequence>MSDESSSSSSSPILNPFKSAQSTVQPKSDQMNQQQLFEYQMKQQKRPQNLVIKREFKNAIIQTGQINVQTSASFLRDVVIPTVHKSLQTDEINLSESNEQKIQTDNYNKNNETNIKEKDSFKEQEQKMIQREQMMLKEQMNQIENKMNQNEVNSFKETDYHQQEDQMKENENVLTKNEQINEINVEQLDQMNKIDTNLKEQHNQQMKQSQNIQTDQERKKMMNQIEENAIQIKQKIQNTIKMEQIDSQKNIIETSQNEQTKENLQENKTHESAIQDEPKMYFEKDDNSTNKQTKITYQKELVVQNKMDKHLEKETNVEESDIKISISENSDDKQTQIDKYSERQQDKEESEINISISDSEESKQNEQSNQIMETQKIEQELNDENQSQKTWFYIDSKKIRQGPFTSAQMNTWNLRQKLPLGLKIQQGLGEFFTLKREHINLSNFFQDKVIQDSRQYECILAHAETQTGLNDLEISVTQTRLYFSKLVIPPSVEKCINTELSLRRGNQDELFVENTFNIFKDVQAVQVGVSETGVRIPVIKKEQKDQKQSIFAPEASDLKQIENPDLNPEKQKNETKQPQTNKVFDQDYFGDDFYNYDLINSPTSIHFQSQSEQPHGNHNRELTSTQTNNQHINATQSQYVENKIIQSNEQNSNYNIQCNLSYRYYDESDHSEDQQLAQPEQVTNPHTDSKNWSESQWTAFKTKILKAIIQYFNIEFQTLEEALIYYRKCIVGAENGKATKIHLNFKKIASDCDITEKECRQKFQTLLGNQLQSWPEEVIAEVNERILKLQKEIQEPDIAKRKDQIRDIIELEFHLKQQVQYRYKEISNKIDYILRKLK</sequence>
<organism evidence="4">
    <name type="scientific">Hexamita inflata</name>
    <dbReference type="NCBI Taxonomy" id="28002"/>
    <lineage>
        <taxon>Eukaryota</taxon>
        <taxon>Metamonada</taxon>
        <taxon>Diplomonadida</taxon>
        <taxon>Hexamitidae</taxon>
        <taxon>Hexamitinae</taxon>
        <taxon>Hexamita</taxon>
    </lineage>
</organism>
<dbReference type="InterPro" id="IPR003169">
    <property type="entry name" value="GYF"/>
</dbReference>
<dbReference type="EMBL" id="CAXDID020000065">
    <property type="protein sequence ID" value="CAL6012050.1"/>
    <property type="molecule type" value="Genomic_DNA"/>
</dbReference>
<protein>
    <submittedName>
        <fullName evidence="4">GYF domain</fullName>
    </submittedName>
    <submittedName>
        <fullName evidence="5">GYF_domain</fullName>
    </submittedName>
</protein>
<feature type="compositionally biased region" description="Polar residues" evidence="2">
    <location>
        <begin position="18"/>
        <end position="34"/>
    </location>
</feature>
<feature type="domain" description="GYF" evidence="3">
    <location>
        <begin position="388"/>
        <end position="442"/>
    </location>
</feature>
<evidence type="ECO:0000313" key="6">
    <source>
        <dbReference type="Proteomes" id="UP001642409"/>
    </source>
</evidence>
<feature type="region of interest" description="Disordered" evidence="2">
    <location>
        <begin position="1"/>
        <end position="34"/>
    </location>
</feature>
<dbReference type="Proteomes" id="UP001642409">
    <property type="component" value="Unassembled WGS sequence"/>
</dbReference>
<dbReference type="AlphaFoldDB" id="A0AA86N714"/>
<comment type="caution">
    <text evidence="4">The sequence shown here is derived from an EMBL/GenBank/DDBJ whole genome shotgun (WGS) entry which is preliminary data.</text>
</comment>
<dbReference type="Pfam" id="PF02213">
    <property type="entry name" value="GYF"/>
    <property type="match status" value="1"/>
</dbReference>
<feature type="region of interest" description="Disordered" evidence="2">
    <location>
        <begin position="669"/>
        <end position="691"/>
    </location>
</feature>
<feature type="coiled-coil region" evidence="1">
    <location>
        <begin position="122"/>
        <end position="153"/>
    </location>
</feature>
<evidence type="ECO:0000256" key="2">
    <source>
        <dbReference type="SAM" id="MobiDB-lite"/>
    </source>
</evidence>
<gene>
    <name evidence="4" type="ORF">HINF_LOCUS1749</name>
    <name evidence="5" type="ORF">HINF_LOCUS23119</name>
</gene>
<keyword evidence="6" id="KW-1185">Reference proteome</keyword>
<proteinExistence type="predicted"/>
<feature type="compositionally biased region" description="Basic and acidic residues" evidence="2">
    <location>
        <begin position="259"/>
        <end position="288"/>
    </location>
</feature>
<feature type="compositionally biased region" description="Polar residues" evidence="2">
    <location>
        <begin position="674"/>
        <end position="691"/>
    </location>
</feature>
<evidence type="ECO:0000313" key="4">
    <source>
        <dbReference type="EMBL" id="CAI9914104.1"/>
    </source>
</evidence>
<evidence type="ECO:0000256" key="1">
    <source>
        <dbReference type="SAM" id="Coils"/>
    </source>
</evidence>
<feature type="region of interest" description="Disordered" evidence="2">
    <location>
        <begin position="545"/>
        <end position="581"/>
    </location>
</feature>
<feature type="compositionally biased region" description="Basic and acidic residues" evidence="2">
    <location>
        <begin position="330"/>
        <end position="347"/>
    </location>
</feature>
<evidence type="ECO:0000259" key="3">
    <source>
        <dbReference type="PROSITE" id="PS50829"/>
    </source>
</evidence>
<dbReference type="SUPFAM" id="SSF55277">
    <property type="entry name" value="GYF domain"/>
    <property type="match status" value="1"/>
</dbReference>
<dbReference type="Gene3D" id="3.30.1490.40">
    <property type="match status" value="1"/>
</dbReference>
<feature type="compositionally biased region" description="Basic and acidic residues" evidence="2">
    <location>
        <begin position="312"/>
        <end position="322"/>
    </location>
</feature>
<dbReference type="InterPro" id="IPR035445">
    <property type="entry name" value="GYF-like_dom_sf"/>
</dbReference>
<reference evidence="4" key="1">
    <citation type="submission" date="2023-06" db="EMBL/GenBank/DDBJ databases">
        <authorList>
            <person name="Kurt Z."/>
        </authorList>
    </citation>
    <scope>NUCLEOTIDE SEQUENCE</scope>
</reference>